<dbReference type="InterPro" id="IPR001264">
    <property type="entry name" value="Glyco_trans_51"/>
</dbReference>
<evidence type="ECO:0000256" key="9">
    <source>
        <dbReference type="ARBA" id="ARBA00022519"/>
    </source>
</evidence>
<comment type="similarity">
    <text evidence="4">In the C-terminal section; belongs to the transpeptidase family.</text>
</comment>
<keyword evidence="23" id="KW-0961">Cell wall biogenesis/degradation</keyword>
<gene>
    <name evidence="33" type="ORF">Q9L42_006495</name>
</gene>
<dbReference type="RefSeq" id="WP_349432355.1">
    <property type="nucleotide sequence ID" value="NZ_CP157743.1"/>
</dbReference>
<evidence type="ECO:0000313" key="33">
    <source>
        <dbReference type="EMBL" id="XBS21769.1"/>
    </source>
</evidence>
<dbReference type="EC" id="3.4.16.4" evidence="6"/>
<dbReference type="KEGG" id="mech:Q9L42_006495"/>
<evidence type="ECO:0000256" key="11">
    <source>
        <dbReference type="ARBA" id="ARBA00022670"/>
    </source>
</evidence>
<protein>
    <recommendedName>
        <fullName evidence="7">Penicillin-binding protein 1A</fullName>
        <ecNumber evidence="25">2.4.99.28</ecNumber>
        <ecNumber evidence="6">3.4.16.4</ecNumber>
    </recommendedName>
</protein>
<evidence type="ECO:0000256" key="6">
    <source>
        <dbReference type="ARBA" id="ARBA00012448"/>
    </source>
</evidence>
<evidence type="ECO:0000256" key="14">
    <source>
        <dbReference type="ARBA" id="ARBA00022692"/>
    </source>
</evidence>
<dbReference type="EC" id="2.4.99.28" evidence="25"/>
<dbReference type="GO" id="GO:0046677">
    <property type="term" value="P:response to antibiotic"/>
    <property type="evidence" value="ECO:0007669"/>
    <property type="project" value="UniProtKB-KW"/>
</dbReference>
<dbReference type="GO" id="GO:0071555">
    <property type="term" value="P:cell wall organization"/>
    <property type="evidence" value="ECO:0007669"/>
    <property type="project" value="UniProtKB-KW"/>
</dbReference>
<keyword evidence="10" id="KW-0121">Carboxypeptidase</keyword>
<evidence type="ECO:0000256" key="24">
    <source>
        <dbReference type="ARBA" id="ARBA00034000"/>
    </source>
</evidence>
<dbReference type="GO" id="GO:0030288">
    <property type="term" value="C:outer membrane-bounded periplasmic space"/>
    <property type="evidence" value="ECO:0007669"/>
    <property type="project" value="TreeGrafter"/>
</dbReference>
<evidence type="ECO:0000313" key="34">
    <source>
        <dbReference type="Proteomes" id="UP001225378"/>
    </source>
</evidence>
<dbReference type="Pfam" id="PF17092">
    <property type="entry name" value="PCB_OB"/>
    <property type="match status" value="1"/>
</dbReference>
<dbReference type="PANTHER" id="PTHR32282">
    <property type="entry name" value="BINDING PROTEIN TRANSPEPTIDASE, PUTATIVE-RELATED"/>
    <property type="match status" value="1"/>
</dbReference>
<dbReference type="FunFam" id="1.10.3810.10:FF:000003">
    <property type="entry name" value="Penicillin-binding protein 1a"/>
    <property type="match status" value="1"/>
</dbReference>
<keyword evidence="13" id="KW-0808">Transferase</keyword>
<keyword evidence="19 29" id="KW-1133">Transmembrane helix</keyword>
<dbReference type="GO" id="GO:0008658">
    <property type="term" value="F:penicillin binding"/>
    <property type="evidence" value="ECO:0007669"/>
    <property type="project" value="InterPro"/>
</dbReference>
<keyword evidence="9" id="KW-0997">Cell inner membrane</keyword>
<evidence type="ECO:0000256" key="13">
    <source>
        <dbReference type="ARBA" id="ARBA00022679"/>
    </source>
</evidence>
<dbReference type="GO" id="GO:0008360">
    <property type="term" value="P:regulation of cell shape"/>
    <property type="evidence" value="ECO:0007669"/>
    <property type="project" value="UniProtKB-KW"/>
</dbReference>
<name>A0AAU7NXP7_9GAMM</name>
<accession>A0AAU7NXP7</accession>
<evidence type="ECO:0000256" key="19">
    <source>
        <dbReference type="ARBA" id="ARBA00022989"/>
    </source>
</evidence>
<evidence type="ECO:0000256" key="3">
    <source>
        <dbReference type="ARBA" id="ARBA00004752"/>
    </source>
</evidence>
<dbReference type="GO" id="GO:0009252">
    <property type="term" value="P:peptidoglycan biosynthetic process"/>
    <property type="evidence" value="ECO:0007669"/>
    <property type="project" value="UniProtKB-KW"/>
</dbReference>
<evidence type="ECO:0000256" key="21">
    <source>
        <dbReference type="ARBA" id="ARBA00023251"/>
    </source>
</evidence>
<feature type="domain" description="Penicillin-binding protein transpeptidase" evidence="30">
    <location>
        <begin position="426"/>
        <end position="671"/>
    </location>
</feature>
<evidence type="ECO:0000256" key="4">
    <source>
        <dbReference type="ARBA" id="ARBA00007090"/>
    </source>
</evidence>
<dbReference type="PANTHER" id="PTHR32282:SF27">
    <property type="entry name" value="PENICILLIN-BINDING PROTEIN 1A"/>
    <property type="match status" value="1"/>
</dbReference>
<dbReference type="InterPro" id="IPR036950">
    <property type="entry name" value="PBP_transglycosylase"/>
</dbReference>
<dbReference type="GO" id="GO:0006508">
    <property type="term" value="P:proteolysis"/>
    <property type="evidence" value="ECO:0007669"/>
    <property type="project" value="UniProtKB-KW"/>
</dbReference>
<comment type="subcellular location">
    <subcellularLocation>
        <location evidence="2">Cell inner membrane</location>
        <topology evidence="2">Single-pass type II membrane protein</topology>
    </subcellularLocation>
</comment>
<dbReference type="SUPFAM" id="SSF56601">
    <property type="entry name" value="beta-lactamase/transpeptidase-like"/>
    <property type="match status" value="1"/>
</dbReference>
<comment type="similarity">
    <text evidence="5">In the N-terminal section; belongs to the glycosyltransferase 51 family.</text>
</comment>
<comment type="catalytic activity">
    <reaction evidence="26">
        <text>[GlcNAc-(1-&gt;4)-Mur2Ac(oyl-L-Ala-gamma-D-Glu-L-Lys-D-Ala-D-Ala)](n)-di-trans,octa-cis-undecaprenyl diphosphate + beta-D-GlcNAc-(1-&gt;4)-Mur2Ac(oyl-L-Ala-gamma-D-Glu-L-Lys-D-Ala-D-Ala)-di-trans,octa-cis-undecaprenyl diphosphate = [GlcNAc-(1-&gt;4)-Mur2Ac(oyl-L-Ala-gamma-D-Glu-L-Lys-D-Ala-D-Ala)](n+1)-di-trans,octa-cis-undecaprenyl diphosphate + di-trans,octa-cis-undecaprenyl diphosphate + H(+)</text>
        <dbReference type="Rhea" id="RHEA:23708"/>
        <dbReference type="Rhea" id="RHEA-COMP:9602"/>
        <dbReference type="Rhea" id="RHEA-COMP:9603"/>
        <dbReference type="ChEBI" id="CHEBI:15378"/>
        <dbReference type="ChEBI" id="CHEBI:58405"/>
        <dbReference type="ChEBI" id="CHEBI:60033"/>
        <dbReference type="ChEBI" id="CHEBI:78435"/>
        <dbReference type="EC" id="2.4.99.28"/>
    </reaction>
</comment>
<evidence type="ECO:0000256" key="10">
    <source>
        <dbReference type="ARBA" id="ARBA00022645"/>
    </source>
</evidence>
<keyword evidence="22" id="KW-0511">Multifunctional enzyme</keyword>
<evidence type="ECO:0000256" key="26">
    <source>
        <dbReference type="ARBA" id="ARBA00049902"/>
    </source>
</evidence>
<organism evidence="33 34">
    <name type="scientific">Methylomarinum roseum</name>
    <dbReference type="NCBI Taxonomy" id="3067653"/>
    <lineage>
        <taxon>Bacteria</taxon>
        <taxon>Pseudomonadati</taxon>
        <taxon>Pseudomonadota</taxon>
        <taxon>Gammaproteobacteria</taxon>
        <taxon>Methylococcales</taxon>
        <taxon>Methylococcaceae</taxon>
        <taxon>Methylomarinum</taxon>
    </lineage>
</organism>
<keyword evidence="16" id="KW-0133">Cell shape</keyword>
<feature type="region of interest" description="Disordered" evidence="28">
    <location>
        <begin position="766"/>
        <end position="786"/>
    </location>
</feature>
<keyword evidence="20 29" id="KW-0472">Membrane</keyword>
<feature type="domain" description="Penicillin-binding protein OB-like" evidence="32">
    <location>
        <begin position="341"/>
        <end position="422"/>
    </location>
</feature>
<evidence type="ECO:0000256" key="16">
    <source>
        <dbReference type="ARBA" id="ARBA00022960"/>
    </source>
</evidence>
<evidence type="ECO:0000256" key="8">
    <source>
        <dbReference type="ARBA" id="ARBA00022475"/>
    </source>
</evidence>
<keyword evidence="18" id="KW-0573">Peptidoglycan synthesis</keyword>
<evidence type="ECO:0000256" key="2">
    <source>
        <dbReference type="ARBA" id="ARBA00004249"/>
    </source>
</evidence>
<evidence type="ECO:0000259" key="32">
    <source>
        <dbReference type="Pfam" id="PF17092"/>
    </source>
</evidence>
<evidence type="ECO:0000256" key="22">
    <source>
        <dbReference type="ARBA" id="ARBA00023268"/>
    </source>
</evidence>
<reference evidence="33 34" key="1">
    <citation type="journal article" date="2024" name="Microbiology">
        <title>Methylomarinum rosea sp. nov., a novel halophilic methanotrophic bacterium from the hypersaline Lake Elton.</title>
        <authorList>
            <person name="Suleimanov R.Z."/>
            <person name="Oshkin I.Y."/>
            <person name="Danilova O.V."/>
            <person name="Suzina N.E."/>
            <person name="Dedysh S.N."/>
        </authorList>
    </citation>
    <scope>NUCLEOTIDE SEQUENCE [LARGE SCALE GENOMIC DNA]</scope>
    <source>
        <strain evidence="33 34">Ch1-1</strain>
    </source>
</reference>
<proteinExistence type="inferred from homology"/>
<evidence type="ECO:0000256" key="5">
    <source>
        <dbReference type="ARBA" id="ARBA00007739"/>
    </source>
</evidence>
<comment type="pathway">
    <text evidence="27">Glycan biosynthesis.</text>
</comment>
<evidence type="ECO:0000259" key="30">
    <source>
        <dbReference type="Pfam" id="PF00905"/>
    </source>
</evidence>
<keyword evidence="15" id="KW-0378">Hydrolase</keyword>
<dbReference type="NCBIfam" id="TIGR02074">
    <property type="entry name" value="PBP_1a_fam"/>
    <property type="match status" value="1"/>
</dbReference>
<dbReference type="GO" id="GO:0009002">
    <property type="term" value="F:serine-type D-Ala-D-Ala carboxypeptidase activity"/>
    <property type="evidence" value="ECO:0007669"/>
    <property type="project" value="UniProtKB-EC"/>
</dbReference>
<keyword evidence="12" id="KW-0328">Glycosyltransferase</keyword>
<feature type="transmembrane region" description="Helical" evidence="29">
    <location>
        <begin position="12"/>
        <end position="34"/>
    </location>
</feature>
<feature type="compositionally biased region" description="Polar residues" evidence="28">
    <location>
        <begin position="766"/>
        <end position="777"/>
    </location>
</feature>
<evidence type="ECO:0000256" key="1">
    <source>
        <dbReference type="ARBA" id="ARBA00002624"/>
    </source>
</evidence>
<dbReference type="InterPro" id="IPR001460">
    <property type="entry name" value="PCN-bd_Tpept"/>
</dbReference>
<dbReference type="InterPro" id="IPR012338">
    <property type="entry name" value="Beta-lactam/transpept-like"/>
</dbReference>
<evidence type="ECO:0000259" key="31">
    <source>
        <dbReference type="Pfam" id="PF00912"/>
    </source>
</evidence>
<comment type="pathway">
    <text evidence="3">Cell wall biogenesis; peptidoglycan biosynthesis.</text>
</comment>
<comment type="function">
    <text evidence="1">Cell wall formation. Synthesis of cross-linked peptidoglycan from the lipid intermediates. The enzyme has a penicillin-insensitive transglycosylase N-terminal domain (formation of linear glycan strands) and a penicillin-sensitive transpeptidase C-terminal domain (cross-linking of the peptide subunits).</text>
</comment>
<evidence type="ECO:0000256" key="23">
    <source>
        <dbReference type="ARBA" id="ARBA00023316"/>
    </source>
</evidence>
<evidence type="ECO:0000256" key="28">
    <source>
        <dbReference type="SAM" id="MobiDB-lite"/>
    </source>
</evidence>
<dbReference type="AlphaFoldDB" id="A0AAU7NXP7"/>
<keyword evidence="14 29" id="KW-0812">Transmembrane</keyword>
<feature type="domain" description="Glycosyl transferase family 51" evidence="31">
    <location>
        <begin position="64"/>
        <end position="237"/>
    </location>
</feature>
<dbReference type="InterPro" id="IPR023346">
    <property type="entry name" value="Lysozyme-like_dom_sf"/>
</dbReference>
<evidence type="ECO:0000256" key="29">
    <source>
        <dbReference type="SAM" id="Phobius"/>
    </source>
</evidence>
<evidence type="ECO:0000256" key="12">
    <source>
        <dbReference type="ARBA" id="ARBA00022676"/>
    </source>
</evidence>
<evidence type="ECO:0000256" key="18">
    <source>
        <dbReference type="ARBA" id="ARBA00022984"/>
    </source>
</evidence>
<evidence type="ECO:0000256" key="20">
    <source>
        <dbReference type="ARBA" id="ARBA00023136"/>
    </source>
</evidence>
<keyword evidence="34" id="KW-1185">Reference proteome</keyword>
<dbReference type="EMBL" id="CP157743">
    <property type="protein sequence ID" value="XBS21769.1"/>
    <property type="molecule type" value="Genomic_DNA"/>
</dbReference>
<evidence type="ECO:0000256" key="27">
    <source>
        <dbReference type="ARBA" id="ARBA00060592"/>
    </source>
</evidence>
<comment type="catalytic activity">
    <reaction evidence="24">
        <text>Preferential cleavage: (Ac)2-L-Lys-D-Ala-|-D-Ala. Also transpeptidation of peptidyl-alanyl moieties that are N-acyl substituents of D-alanine.</text>
        <dbReference type="EC" id="3.4.16.4"/>
    </reaction>
</comment>
<dbReference type="Pfam" id="PF00905">
    <property type="entry name" value="Transpeptidase"/>
    <property type="match status" value="1"/>
</dbReference>
<keyword evidence="17" id="KW-0735">Signal-anchor</keyword>
<dbReference type="Gene3D" id="3.40.710.10">
    <property type="entry name" value="DD-peptidase/beta-lactamase superfamily"/>
    <property type="match status" value="2"/>
</dbReference>
<evidence type="ECO:0000256" key="15">
    <source>
        <dbReference type="ARBA" id="ARBA00022801"/>
    </source>
</evidence>
<dbReference type="Gene3D" id="1.10.3810.10">
    <property type="entry name" value="Biosynthetic peptidoglycan transglycosylase-like"/>
    <property type="match status" value="1"/>
</dbReference>
<evidence type="ECO:0000256" key="17">
    <source>
        <dbReference type="ARBA" id="ARBA00022968"/>
    </source>
</evidence>
<evidence type="ECO:0000256" key="7">
    <source>
        <dbReference type="ARBA" id="ARBA00018638"/>
    </source>
</evidence>
<evidence type="ECO:0000256" key="25">
    <source>
        <dbReference type="ARBA" id="ARBA00044770"/>
    </source>
</evidence>
<keyword evidence="8" id="KW-1003">Cell membrane</keyword>
<dbReference type="GO" id="GO:0005886">
    <property type="term" value="C:plasma membrane"/>
    <property type="evidence" value="ECO:0007669"/>
    <property type="project" value="UniProtKB-SubCell"/>
</dbReference>
<keyword evidence="11" id="KW-0645">Protease</keyword>
<dbReference type="Pfam" id="PF00912">
    <property type="entry name" value="Transgly"/>
    <property type="match status" value="1"/>
</dbReference>
<dbReference type="InterPro" id="IPR050396">
    <property type="entry name" value="Glycosyltr_51/Transpeptidase"/>
</dbReference>
<dbReference type="SUPFAM" id="SSF53955">
    <property type="entry name" value="Lysozyme-like"/>
    <property type="match status" value="1"/>
</dbReference>
<dbReference type="InterPro" id="IPR031376">
    <property type="entry name" value="PCB_OB"/>
</dbReference>
<dbReference type="GO" id="GO:0008955">
    <property type="term" value="F:peptidoglycan glycosyltransferase activity"/>
    <property type="evidence" value="ECO:0007669"/>
    <property type="project" value="UniProtKB-EC"/>
</dbReference>
<dbReference type="Proteomes" id="UP001225378">
    <property type="component" value="Chromosome"/>
</dbReference>
<sequence>MPTHRTYLKTTFKWLTLVAVFLSASVVLFSYLVYRQLEEQLPDVKQLHHVQYQIPLSIFTADHQLIARFGEKKRIPINAEDIPRQQINAFLAAEDDRFYEHPGVDYQGLLRAVIQLILTGKKKQGGSTITMQVARNFLLSREKTYVRKIKEIILALKIEQEYSKDKILQLYLNKIYLGHRSYGIAAAALTYYGKPLSELDLAQMAMLAGLPKAPSNYNPVTDPERALLRRNYVLRRMRELSYIDQQQFDSALNAPVTAALNSNDSEFSAPYIAEMVRQKLYEQYGEEAYTRGLNVYTTITSELQSTADHALKYALHAYDQRHGYRSLPHKKQDPAKPFAADVVGDTQIAVITALTDKSATAILADRAEITLPWRNIEWARAFKSRYSLGAKLKSPSDILAVNDLIRVRQLEDQSWALAQVPETEAGFVALNPQTGAILALSGGFDFFHNKYNRAIQSKRQPGSGFKPIIYTTALEHGFTPASIINDAPVVVEGPNQESNWRPENYSRKFFGPTPLRTALRKSRNLISIRLLRELGIAEVSQTALRFGFKQEQLPNSLSLALGSGYATPLQMARMYATFANGGFLIEPYFISRIENKNGEIEFEHEPAIACPDCEETHSTHPGYAPRIISREVNFLMNSLLRDVVQRGTATRAKRALQRSDLAGKTGTTNEQRDAWFNGFTSEIAATAWLGFDDSKPLGRGETGSRAALPMWIEFMKTALKDQPEHALEKPDGIGRAFINPQTGLLARPDSETGIWEYFRHKNMPTQYSPAPISNEQGDPSLGTGLF</sequence>
<keyword evidence="21" id="KW-0046">Antibiotic resistance</keyword>